<keyword evidence="3" id="KW-1185">Reference proteome</keyword>
<dbReference type="InterPro" id="IPR028889">
    <property type="entry name" value="USP"/>
</dbReference>
<dbReference type="PANTHER" id="PTHR21646">
    <property type="entry name" value="UBIQUITIN CARBOXYL-TERMINAL HYDROLASE"/>
    <property type="match status" value="1"/>
</dbReference>
<dbReference type="AlphaFoldDB" id="A0A1J4K8X7"/>
<sequence>MFHGQLRSELRCPKCNTQNFVFDPYLCVTLPLPTERMCTLRYFFVPWDLKQERHFIKIHAISTTELENIKNDAIDRFKIKECVVIYRDDLVGDHGLRLMPALRKIEYFVFEIPDMTKVYSFINVFVEFENKKNTNNLIDGPFLIEVPRTIRNIQKHIEKRLSFYWEETKYPINDACRMLDKRIANEISENLAEHLKDQNQLLYAEPLHPEMRTFDVSEIPQLSTNSIKVTLNPLKSKTSEGFNWPAVMPTDKSCDASKIANEIEMTLAKCFECFSFPDKLDELNEWFCPKCRTLVPAIARLNIWSVPDILILHIKRFIVKDGSFKKIFAKIDFPETIDMAPYVIGPQNKENLTYKLYSVVNHIGTMSGGHYTATSYSDTEKQWYTYNDDAVYQTTQKVTDSETAYVLFYHRINDEKPALSSPSPIRM</sequence>
<dbReference type="EMBL" id="MLAK01000698">
    <property type="protein sequence ID" value="OHT07394.1"/>
    <property type="molecule type" value="Genomic_DNA"/>
</dbReference>
<dbReference type="PANTHER" id="PTHR21646:SF76">
    <property type="entry name" value="UBIQUITIN CARBOXYL-TERMINAL HYDROLASE 32"/>
    <property type="match status" value="1"/>
</dbReference>
<evidence type="ECO:0000313" key="3">
    <source>
        <dbReference type="Proteomes" id="UP000179807"/>
    </source>
</evidence>
<dbReference type="OrthoDB" id="292964at2759"/>
<comment type="caution">
    <text evidence="2">The sequence shown here is derived from an EMBL/GenBank/DDBJ whole genome shotgun (WGS) entry which is preliminary data.</text>
</comment>
<dbReference type="InterPro" id="IPR050185">
    <property type="entry name" value="Ub_carboxyl-term_hydrolase"/>
</dbReference>
<dbReference type="VEuPathDB" id="TrichDB:TRFO_24410"/>
<gene>
    <name evidence="2" type="ORF">TRFO_24410</name>
</gene>
<dbReference type="GO" id="GO:0016579">
    <property type="term" value="P:protein deubiquitination"/>
    <property type="evidence" value="ECO:0007669"/>
    <property type="project" value="InterPro"/>
</dbReference>
<feature type="domain" description="USP" evidence="1">
    <location>
        <begin position="1"/>
        <end position="412"/>
    </location>
</feature>
<dbReference type="Gene3D" id="3.90.70.10">
    <property type="entry name" value="Cysteine proteinases"/>
    <property type="match status" value="2"/>
</dbReference>
<organism evidence="2 3">
    <name type="scientific">Tritrichomonas foetus</name>
    <dbReference type="NCBI Taxonomy" id="1144522"/>
    <lineage>
        <taxon>Eukaryota</taxon>
        <taxon>Metamonada</taxon>
        <taxon>Parabasalia</taxon>
        <taxon>Tritrichomonadida</taxon>
        <taxon>Tritrichomonadidae</taxon>
        <taxon>Tritrichomonas</taxon>
    </lineage>
</organism>
<reference evidence="2" key="1">
    <citation type="submission" date="2016-10" db="EMBL/GenBank/DDBJ databases">
        <authorList>
            <person name="Benchimol M."/>
            <person name="Almeida L.G."/>
            <person name="Vasconcelos A.T."/>
            <person name="Perreira-Neves A."/>
            <person name="Rosa I.A."/>
            <person name="Tasca T."/>
            <person name="Bogo M.R."/>
            <person name="de Souza W."/>
        </authorList>
    </citation>
    <scope>NUCLEOTIDE SEQUENCE [LARGE SCALE GENOMIC DNA]</scope>
    <source>
        <strain evidence="2">K</strain>
    </source>
</reference>
<dbReference type="PROSITE" id="PS50235">
    <property type="entry name" value="USP_3"/>
    <property type="match status" value="1"/>
</dbReference>
<dbReference type="Proteomes" id="UP000179807">
    <property type="component" value="Unassembled WGS sequence"/>
</dbReference>
<protein>
    <submittedName>
        <fullName evidence="2">Clan CA, family C19</fullName>
    </submittedName>
</protein>
<dbReference type="Pfam" id="PF00443">
    <property type="entry name" value="UCH"/>
    <property type="match status" value="1"/>
</dbReference>
<dbReference type="SUPFAM" id="SSF54001">
    <property type="entry name" value="Cysteine proteinases"/>
    <property type="match status" value="1"/>
</dbReference>
<dbReference type="PROSITE" id="PS00973">
    <property type="entry name" value="USP_2"/>
    <property type="match status" value="1"/>
</dbReference>
<evidence type="ECO:0000259" key="1">
    <source>
        <dbReference type="PROSITE" id="PS50235"/>
    </source>
</evidence>
<dbReference type="GO" id="GO:0004843">
    <property type="term" value="F:cysteine-type deubiquitinase activity"/>
    <property type="evidence" value="ECO:0007669"/>
    <property type="project" value="InterPro"/>
</dbReference>
<dbReference type="RefSeq" id="XP_068360530.1">
    <property type="nucleotide sequence ID" value="XM_068503734.1"/>
</dbReference>
<evidence type="ECO:0000313" key="2">
    <source>
        <dbReference type="EMBL" id="OHT07394.1"/>
    </source>
</evidence>
<dbReference type="GeneID" id="94838438"/>
<proteinExistence type="predicted"/>
<dbReference type="InterPro" id="IPR018200">
    <property type="entry name" value="USP_CS"/>
</dbReference>
<name>A0A1J4K8X7_9EUKA</name>
<accession>A0A1J4K8X7</accession>
<dbReference type="InterPro" id="IPR001394">
    <property type="entry name" value="Peptidase_C19_UCH"/>
</dbReference>
<dbReference type="InterPro" id="IPR038765">
    <property type="entry name" value="Papain-like_cys_pep_sf"/>
</dbReference>